<keyword evidence="8" id="KW-1185">Reference proteome</keyword>
<feature type="domain" description="ABC transmembrane type-1" evidence="6">
    <location>
        <begin position="135"/>
        <end position="324"/>
    </location>
</feature>
<dbReference type="EnsemblBacteria" id="AAS96859">
    <property type="protein sequence ID" value="AAS96859"/>
    <property type="gene ID" value="DVU_2386"/>
</dbReference>
<dbReference type="GO" id="GO:0005886">
    <property type="term" value="C:plasma membrane"/>
    <property type="evidence" value="ECO:0007669"/>
    <property type="project" value="UniProtKB-SubCell"/>
</dbReference>
<dbReference type="Gene3D" id="1.10.3720.10">
    <property type="entry name" value="MetI-like"/>
    <property type="match status" value="1"/>
</dbReference>
<evidence type="ECO:0000259" key="6">
    <source>
        <dbReference type="PROSITE" id="PS50928"/>
    </source>
</evidence>
<feature type="transmembrane region" description="Helical" evidence="5">
    <location>
        <begin position="252"/>
        <end position="281"/>
    </location>
</feature>
<accession>Q729G5</accession>
<protein>
    <submittedName>
        <fullName evidence="7">ABC transporter, permease protein</fullName>
    </submittedName>
</protein>
<dbReference type="KEGG" id="dvu:DVU_2386"/>
<evidence type="ECO:0000256" key="5">
    <source>
        <dbReference type="RuleBase" id="RU363032"/>
    </source>
</evidence>
<dbReference type="RefSeq" id="WP_010939659.1">
    <property type="nucleotide sequence ID" value="NC_002937.3"/>
</dbReference>
<feature type="transmembrane region" description="Helical" evidence="5">
    <location>
        <begin position="139"/>
        <end position="162"/>
    </location>
</feature>
<reference evidence="7 8" key="1">
    <citation type="journal article" date="2004" name="Nat. Biotechnol.">
        <title>The genome sequence of the anaerobic, sulfate-reducing bacterium Desulfovibrio vulgaris Hildenborough.</title>
        <authorList>
            <person name="Heidelberg J.F."/>
            <person name="Seshadri R."/>
            <person name="Haveman S.A."/>
            <person name="Hemme C.L."/>
            <person name="Paulsen I.T."/>
            <person name="Kolonay J.F."/>
            <person name="Eisen J.A."/>
            <person name="Ward N."/>
            <person name="Methe B."/>
            <person name="Brinkac L.M."/>
            <person name="Daugherty S.C."/>
            <person name="Deboy R.T."/>
            <person name="Dodson R.J."/>
            <person name="Durkin A.S."/>
            <person name="Madupu R."/>
            <person name="Nelson W.C."/>
            <person name="Sullivan S.A."/>
            <person name="Fouts D."/>
            <person name="Haft D.H."/>
            <person name="Selengut J."/>
            <person name="Peterson J.D."/>
            <person name="Davidsen T.M."/>
            <person name="Zafar N."/>
            <person name="Zhou L."/>
            <person name="Radune D."/>
            <person name="Dimitrov G."/>
            <person name="Hance M."/>
            <person name="Tran K."/>
            <person name="Khouri H."/>
            <person name="Gill J."/>
            <person name="Utterback T.R."/>
            <person name="Feldblyum T.V."/>
            <person name="Wall J.D."/>
            <person name="Voordouw G."/>
            <person name="Fraser C.M."/>
        </authorList>
    </citation>
    <scope>NUCLEOTIDE SEQUENCE [LARGE SCALE GENOMIC DNA]</scope>
    <source>
        <strain evidence="8">ATCC 29579 / DSM 644 / NCIMB 8303 / VKM B-1760 / Hildenborough</strain>
    </source>
</reference>
<feature type="transmembrane region" description="Helical" evidence="5">
    <location>
        <begin position="198"/>
        <end position="217"/>
    </location>
</feature>
<dbReference type="STRING" id="882.DVU_2386"/>
<evidence type="ECO:0000256" key="3">
    <source>
        <dbReference type="ARBA" id="ARBA00022989"/>
    </source>
</evidence>
<dbReference type="GO" id="GO:0055085">
    <property type="term" value="P:transmembrane transport"/>
    <property type="evidence" value="ECO:0007669"/>
    <property type="project" value="InterPro"/>
</dbReference>
<dbReference type="PROSITE" id="PS50928">
    <property type="entry name" value="ABC_TM1"/>
    <property type="match status" value="1"/>
</dbReference>
<evidence type="ECO:0000256" key="4">
    <source>
        <dbReference type="ARBA" id="ARBA00023136"/>
    </source>
</evidence>
<dbReference type="HOGENOM" id="CLU_028518_4_1_7"/>
<dbReference type="InterPro" id="IPR000515">
    <property type="entry name" value="MetI-like"/>
</dbReference>
<dbReference type="eggNOG" id="COG4239">
    <property type="taxonomic scope" value="Bacteria"/>
</dbReference>
<dbReference type="PaxDb" id="882-DVU_2386"/>
<sequence length="343" mass="37813">MTTAQRRWNAFRRNGRAWWSLVFFVTLFCLSLCAEIIANDRPLLVMVHGRLHSPVLHDYTERDFGGEFDTPADFRDPLLTAYIDAHGWALWPPVRFADATINYDAPAVPAPPGGGNWLGTDDQGRDILARLLYGFRLSVLFGLALTLAGSVTGIAAGAVMGYRGGRLDLFGQRILEIWSGIPVLYLLMLVGSMFRMTFWTLLGVMLLFGWMRLVPAVRTEFLRGRNLDHVRAARALGVPQWRIMLRHVLPNAMVAVVTFLPFQLNGSIVALTSLDFLGFGLPPGYPSLGELVAQGRANLHAPWIGCSVFGLLGGTLMLLVFIGEGVRDALDPSVTNPAPSPRR</sequence>
<dbReference type="InterPro" id="IPR035906">
    <property type="entry name" value="MetI-like_sf"/>
</dbReference>
<dbReference type="CDD" id="cd06261">
    <property type="entry name" value="TM_PBP2"/>
    <property type="match status" value="1"/>
</dbReference>
<dbReference type="SUPFAM" id="SSF161098">
    <property type="entry name" value="MetI-like"/>
    <property type="match status" value="1"/>
</dbReference>
<keyword evidence="4 5" id="KW-0472">Membrane</keyword>
<dbReference type="PANTHER" id="PTHR30325:SF0">
    <property type="entry name" value="INNER MEMBRANE ABC TRANSPORTER PERMEASE PROTEIN YEJE"/>
    <property type="match status" value="1"/>
</dbReference>
<dbReference type="PhylomeDB" id="Q729G5"/>
<name>Q729G5_NITV2</name>
<feature type="transmembrane region" description="Helical" evidence="5">
    <location>
        <begin position="174"/>
        <end position="192"/>
    </location>
</feature>
<dbReference type="PANTHER" id="PTHR30325">
    <property type="entry name" value="MEMBRANE COMPONENT OF ABC TRANSPORTER"/>
    <property type="match status" value="1"/>
</dbReference>
<keyword evidence="2 5" id="KW-0812">Transmembrane</keyword>
<dbReference type="GO" id="GO:0042884">
    <property type="term" value="P:microcin transport"/>
    <property type="evidence" value="ECO:0007669"/>
    <property type="project" value="TreeGrafter"/>
</dbReference>
<organism evidence="7 8">
    <name type="scientific">Nitratidesulfovibrio vulgaris (strain ATCC 29579 / DSM 644 / CCUG 34227 / NCIMB 8303 / VKM B-1760 / Hildenborough)</name>
    <name type="common">Desulfovibrio vulgaris</name>
    <dbReference type="NCBI Taxonomy" id="882"/>
    <lineage>
        <taxon>Bacteria</taxon>
        <taxon>Pseudomonadati</taxon>
        <taxon>Thermodesulfobacteriota</taxon>
        <taxon>Desulfovibrionia</taxon>
        <taxon>Desulfovibrionales</taxon>
        <taxon>Desulfovibrionaceae</taxon>
        <taxon>Nitratidesulfovibrio</taxon>
    </lineage>
</organism>
<evidence type="ECO:0000256" key="2">
    <source>
        <dbReference type="ARBA" id="ARBA00022692"/>
    </source>
</evidence>
<comment type="subcellular location">
    <subcellularLocation>
        <location evidence="1 5">Cell membrane</location>
        <topology evidence="1 5">Multi-pass membrane protein</topology>
    </subcellularLocation>
</comment>
<dbReference type="SMR" id="Q729G5"/>
<dbReference type="Proteomes" id="UP000002194">
    <property type="component" value="Chromosome"/>
</dbReference>
<evidence type="ECO:0000256" key="1">
    <source>
        <dbReference type="ARBA" id="ARBA00004651"/>
    </source>
</evidence>
<evidence type="ECO:0000313" key="8">
    <source>
        <dbReference type="Proteomes" id="UP000002194"/>
    </source>
</evidence>
<dbReference type="AlphaFoldDB" id="Q729G5"/>
<dbReference type="OrthoDB" id="9783218at2"/>
<proteinExistence type="inferred from homology"/>
<evidence type="ECO:0000313" key="7">
    <source>
        <dbReference type="EMBL" id="AAS96859.1"/>
    </source>
</evidence>
<dbReference type="EMBL" id="AE017285">
    <property type="protein sequence ID" value="AAS96859.1"/>
    <property type="molecule type" value="Genomic_DNA"/>
</dbReference>
<gene>
    <name evidence="7" type="ordered locus">DVU_2386</name>
</gene>
<dbReference type="Pfam" id="PF00528">
    <property type="entry name" value="BPD_transp_1"/>
    <property type="match status" value="1"/>
</dbReference>
<feature type="transmembrane region" description="Helical" evidence="5">
    <location>
        <begin position="301"/>
        <end position="322"/>
    </location>
</feature>
<keyword evidence="5" id="KW-0813">Transport</keyword>
<keyword evidence="3 5" id="KW-1133">Transmembrane helix</keyword>
<comment type="similarity">
    <text evidence="5">Belongs to the binding-protein-dependent transport system permease family.</text>
</comment>
<dbReference type="PATRIC" id="fig|882.5.peg.2160"/>